<evidence type="ECO:0000313" key="2">
    <source>
        <dbReference type="Proteomes" id="UP000316621"/>
    </source>
</evidence>
<gene>
    <name evidence="1" type="ORF">C5167_006871</name>
</gene>
<protein>
    <submittedName>
        <fullName evidence="1">Uncharacterized protein</fullName>
    </submittedName>
</protein>
<dbReference type="PANTHER" id="PTHR33384">
    <property type="entry name" value="EXPRESSED PROTEIN"/>
    <property type="match status" value="1"/>
</dbReference>
<dbReference type="OMA" id="MEVICPE"/>
<dbReference type="EMBL" id="CM010718">
    <property type="protein sequence ID" value="RZC59564.1"/>
    <property type="molecule type" value="Genomic_DNA"/>
</dbReference>
<sequence>MVGLDELLKMEMCARRSIYLEQASVRSPKACDLDLKKREQAVTHQPVPGQAEVLCPQPRRAIRTPYTVDSLERLCCTLRGESLTPRKDPSLDFLSLFFSKDRLEDDLDTDNSSQIGFFCGSPPVRADNPLVHDVQFVRQTSTLSSPLGNSFGAKGSSARADRAPSCGKSSFGGKPVVRVEGFSCGGSKSNCVVSARA</sequence>
<dbReference type="AlphaFoldDB" id="A0A4Y7JEJ0"/>
<keyword evidence="2" id="KW-1185">Reference proteome</keyword>
<organism evidence="1 2">
    <name type="scientific">Papaver somniferum</name>
    <name type="common">Opium poppy</name>
    <dbReference type="NCBI Taxonomy" id="3469"/>
    <lineage>
        <taxon>Eukaryota</taxon>
        <taxon>Viridiplantae</taxon>
        <taxon>Streptophyta</taxon>
        <taxon>Embryophyta</taxon>
        <taxon>Tracheophyta</taxon>
        <taxon>Spermatophyta</taxon>
        <taxon>Magnoliopsida</taxon>
        <taxon>Ranunculales</taxon>
        <taxon>Papaveraceae</taxon>
        <taxon>Papaveroideae</taxon>
        <taxon>Papaver</taxon>
    </lineage>
</organism>
<dbReference type="PANTHER" id="PTHR33384:SF27">
    <property type="entry name" value="OS05G0102500 PROTEIN"/>
    <property type="match status" value="1"/>
</dbReference>
<reference evidence="1 2" key="1">
    <citation type="journal article" date="2018" name="Science">
        <title>The opium poppy genome and morphinan production.</title>
        <authorList>
            <person name="Guo L."/>
            <person name="Winzer T."/>
            <person name="Yang X."/>
            <person name="Li Y."/>
            <person name="Ning Z."/>
            <person name="He Z."/>
            <person name="Teodor R."/>
            <person name="Lu Y."/>
            <person name="Bowser T.A."/>
            <person name="Graham I.A."/>
            <person name="Ye K."/>
        </authorList>
    </citation>
    <scope>NUCLEOTIDE SEQUENCE [LARGE SCALE GENOMIC DNA]</scope>
    <source>
        <strain evidence="2">cv. HN1</strain>
        <tissue evidence="1">Leaves</tissue>
    </source>
</reference>
<accession>A0A4Y7JEJ0</accession>
<dbReference type="Gramene" id="RZC59564">
    <property type="protein sequence ID" value="RZC59564"/>
    <property type="gene ID" value="C5167_006871"/>
</dbReference>
<proteinExistence type="predicted"/>
<evidence type="ECO:0000313" key="1">
    <source>
        <dbReference type="EMBL" id="RZC59564.1"/>
    </source>
</evidence>
<dbReference type="Proteomes" id="UP000316621">
    <property type="component" value="Chromosome 4"/>
</dbReference>
<name>A0A4Y7JEJ0_PAPSO</name>